<dbReference type="InterPro" id="IPR028322">
    <property type="entry name" value="PNRC-like_rgn"/>
</dbReference>
<feature type="compositionally biased region" description="Low complexity" evidence="1">
    <location>
        <begin position="131"/>
        <end position="149"/>
    </location>
</feature>
<feature type="compositionally biased region" description="Basic residues" evidence="1">
    <location>
        <begin position="151"/>
        <end position="160"/>
    </location>
</feature>
<reference evidence="2" key="1">
    <citation type="submission" date="2020-12" db="EMBL/GenBank/DDBJ databases">
        <title>Metabolic potential, ecology and presence of endohyphal bacteria is reflected in genomic diversity of Mucoromycotina.</title>
        <authorList>
            <person name="Muszewska A."/>
            <person name="Okrasinska A."/>
            <person name="Steczkiewicz K."/>
            <person name="Drgas O."/>
            <person name="Orlowska M."/>
            <person name="Perlinska-Lenart U."/>
            <person name="Aleksandrzak-Piekarczyk T."/>
            <person name="Szatraj K."/>
            <person name="Zielenkiewicz U."/>
            <person name="Pilsyk S."/>
            <person name="Malc E."/>
            <person name="Mieczkowski P."/>
            <person name="Kruszewska J.S."/>
            <person name="Biernat P."/>
            <person name="Pawlowska J."/>
        </authorList>
    </citation>
    <scope>NUCLEOTIDE SEQUENCE</scope>
    <source>
        <strain evidence="2">WA0000051536</strain>
    </source>
</reference>
<proteinExistence type="predicted"/>
<keyword evidence="3" id="KW-1185">Reference proteome</keyword>
<dbReference type="GO" id="GO:0016071">
    <property type="term" value="P:mRNA metabolic process"/>
    <property type="evidence" value="ECO:0007669"/>
    <property type="project" value="UniProtKB-ARBA"/>
</dbReference>
<feature type="compositionally biased region" description="Low complexity" evidence="1">
    <location>
        <begin position="167"/>
        <end position="177"/>
    </location>
</feature>
<feature type="compositionally biased region" description="Low complexity" evidence="1">
    <location>
        <begin position="7"/>
        <end position="32"/>
    </location>
</feature>
<feature type="region of interest" description="Disordered" evidence="1">
    <location>
        <begin position="1"/>
        <end position="75"/>
    </location>
</feature>
<evidence type="ECO:0000313" key="3">
    <source>
        <dbReference type="Proteomes" id="UP000612746"/>
    </source>
</evidence>
<protein>
    <submittedName>
        <fullName evidence="2">Uncharacterized protein</fullName>
    </submittedName>
</protein>
<gene>
    <name evidence="2" type="ORF">INT44_005218</name>
</gene>
<feature type="region of interest" description="Disordered" evidence="1">
    <location>
        <begin position="89"/>
        <end position="116"/>
    </location>
</feature>
<name>A0A8H7Q6T3_9FUNG</name>
<sequence>MNTAAIRHSSPSHSRNSSPRRQVPSVVVPNKTTNKKTRNKGDKKSKTVTTPEEIQLKNHPRNNKQDTTSALPYGSVKIIQRSTNLAVLKEDVNHRDTSKRRNNPPSAKSRRNQTRRDIAADVTDALEAEFTTPPQVTDSDDSSSTGDVPKQNKKNHKSTAHRQPNNSPTKSKPASRPSRPRRRSGSILEISEKHSSTTKATAPLSRTPPNDFMFGQPAINPLYAGPTFSNSPAPSALPMPGVRPTRSHDDNLFMMEDDIDTNASILRQKSLDLLDMIGVDRPRSQPVHPTFEAHMPVPYNVTYHQPHPIYHQQLPFVMATSHKPDLSLSEIQHNLRTMLKIQDGM</sequence>
<evidence type="ECO:0000313" key="2">
    <source>
        <dbReference type="EMBL" id="KAG2187529.1"/>
    </source>
</evidence>
<dbReference type="Proteomes" id="UP000612746">
    <property type="component" value="Unassembled WGS sequence"/>
</dbReference>
<feature type="compositionally biased region" description="Basic residues" evidence="1">
    <location>
        <begin position="97"/>
        <end position="113"/>
    </location>
</feature>
<evidence type="ECO:0000256" key="1">
    <source>
        <dbReference type="SAM" id="MobiDB-lite"/>
    </source>
</evidence>
<dbReference type="Pfam" id="PF15365">
    <property type="entry name" value="PNRC"/>
    <property type="match status" value="1"/>
</dbReference>
<comment type="caution">
    <text evidence="2">The sequence shown here is derived from an EMBL/GenBank/DDBJ whole genome shotgun (WGS) entry which is preliminary data.</text>
</comment>
<feature type="region of interest" description="Disordered" evidence="1">
    <location>
        <begin position="128"/>
        <end position="213"/>
    </location>
</feature>
<dbReference type="AlphaFoldDB" id="A0A8H7Q6T3"/>
<organism evidence="2 3">
    <name type="scientific">Umbelopsis vinacea</name>
    <dbReference type="NCBI Taxonomy" id="44442"/>
    <lineage>
        <taxon>Eukaryota</taxon>
        <taxon>Fungi</taxon>
        <taxon>Fungi incertae sedis</taxon>
        <taxon>Mucoromycota</taxon>
        <taxon>Mucoromycotina</taxon>
        <taxon>Umbelopsidomycetes</taxon>
        <taxon>Umbelopsidales</taxon>
        <taxon>Umbelopsidaceae</taxon>
        <taxon>Umbelopsis</taxon>
    </lineage>
</organism>
<accession>A0A8H7Q6T3</accession>
<dbReference type="EMBL" id="JAEPRA010000003">
    <property type="protein sequence ID" value="KAG2187529.1"/>
    <property type="molecule type" value="Genomic_DNA"/>
</dbReference>
<dbReference type="OrthoDB" id="2388351at2759"/>